<keyword evidence="2" id="KW-1185">Reference proteome</keyword>
<reference evidence="1 2" key="1">
    <citation type="journal article" date="2014" name="Nature">
        <title>An environmental bacterial taxon with a large and distinct metabolic repertoire.</title>
        <authorList>
            <person name="Wilson M.C."/>
            <person name="Mori T."/>
            <person name="Ruckert C."/>
            <person name="Uria A.R."/>
            <person name="Helf M.J."/>
            <person name="Takada K."/>
            <person name="Gernert C."/>
            <person name="Steffens U.A."/>
            <person name="Heycke N."/>
            <person name="Schmitt S."/>
            <person name="Rinke C."/>
            <person name="Helfrich E.J."/>
            <person name="Brachmann A.O."/>
            <person name="Gurgui C."/>
            <person name="Wakimoto T."/>
            <person name="Kracht M."/>
            <person name="Crusemann M."/>
            <person name="Hentschel U."/>
            <person name="Abe I."/>
            <person name="Matsunaga S."/>
            <person name="Kalinowski J."/>
            <person name="Takeyama H."/>
            <person name="Piel J."/>
        </authorList>
    </citation>
    <scope>NUCLEOTIDE SEQUENCE [LARGE SCALE GENOMIC DNA]</scope>
    <source>
        <strain evidence="2">TSY2</strain>
    </source>
</reference>
<dbReference type="HOGENOM" id="CLU_1515208_0_0_7"/>
<proteinExistence type="predicted"/>
<evidence type="ECO:0008006" key="3">
    <source>
        <dbReference type="Google" id="ProtNLM"/>
    </source>
</evidence>
<comment type="caution">
    <text evidence="1">The sequence shown here is derived from an EMBL/GenBank/DDBJ whole genome shotgun (WGS) entry which is preliminary data.</text>
</comment>
<evidence type="ECO:0000313" key="2">
    <source>
        <dbReference type="Proteomes" id="UP000019140"/>
    </source>
</evidence>
<dbReference type="AlphaFoldDB" id="W4M2I5"/>
<dbReference type="EMBL" id="AZHX01001193">
    <property type="protein sequence ID" value="ETX04559.1"/>
    <property type="molecule type" value="Genomic_DNA"/>
</dbReference>
<dbReference type="Proteomes" id="UP000019140">
    <property type="component" value="Unassembled WGS sequence"/>
</dbReference>
<sequence>MSQENILSIVCEKQNCLKWCWAAVAVSINNYFATIHQTRGRPLVTEGQLANRFITSGEPDCCASPPPAACDQEYDVSSVLTALKAYRGDYTHLVPWEILVQEIDDSLPLVGAVRRRTGQQHFILIVGYKVVDASDNGKLYIVKDPAYGNVPMGLNATALRKYEHGTYVATGYTADRY</sequence>
<accession>W4M2I5</accession>
<organism evidence="1 2">
    <name type="scientific">Candidatus Entotheonella gemina</name>
    <dbReference type="NCBI Taxonomy" id="1429439"/>
    <lineage>
        <taxon>Bacteria</taxon>
        <taxon>Pseudomonadati</taxon>
        <taxon>Nitrospinota/Tectimicrobiota group</taxon>
        <taxon>Candidatus Tectimicrobiota</taxon>
        <taxon>Candidatus Entotheonellia</taxon>
        <taxon>Candidatus Entotheonellales</taxon>
        <taxon>Candidatus Entotheonellaceae</taxon>
        <taxon>Candidatus Entotheonella</taxon>
    </lineage>
</organism>
<protein>
    <recommendedName>
        <fullName evidence="3">Peptidase C39-like domain-containing protein</fullName>
    </recommendedName>
</protein>
<name>W4M2I5_9BACT</name>
<gene>
    <name evidence="1" type="ORF">ETSY2_28145</name>
</gene>
<evidence type="ECO:0000313" key="1">
    <source>
        <dbReference type="EMBL" id="ETX04559.1"/>
    </source>
</evidence>